<dbReference type="Gene3D" id="3.20.20.140">
    <property type="entry name" value="Metal-dependent hydrolases"/>
    <property type="match status" value="1"/>
</dbReference>
<name>A0A0D3KI18_EMIH1</name>
<dbReference type="eggNOG" id="ENOG502QSHE">
    <property type="taxonomic scope" value="Eukaryota"/>
</dbReference>
<feature type="region of interest" description="Disordered" evidence="1">
    <location>
        <begin position="146"/>
        <end position="172"/>
    </location>
</feature>
<dbReference type="RefSeq" id="XP_005787832.1">
    <property type="nucleotide sequence ID" value="XM_005787775.1"/>
</dbReference>
<dbReference type="SUPFAM" id="SSF51556">
    <property type="entry name" value="Metallo-dependent hydrolases"/>
    <property type="match status" value="1"/>
</dbReference>
<dbReference type="SUPFAM" id="SSF51338">
    <property type="entry name" value="Composite domain of metallo-dependent hydrolases"/>
    <property type="match status" value="1"/>
</dbReference>
<accession>A0A0D3KI18</accession>
<dbReference type="GO" id="GO:0016810">
    <property type="term" value="F:hydrolase activity, acting on carbon-nitrogen (but not peptide) bonds"/>
    <property type="evidence" value="ECO:0007669"/>
    <property type="project" value="InterPro"/>
</dbReference>
<proteinExistence type="predicted"/>
<feature type="domain" description="Amidohydrolase 3" evidence="2">
    <location>
        <begin position="156"/>
        <end position="375"/>
    </location>
</feature>
<dbReference type="PANTHER" id="PTHR22642:SF2">
    <property type="entry name" value="PROTEIN LONG AFTER FAR-RED 3"/>
    <property type="match status" value="1"/>
</dbReference>
<reference evidence="4" key="1">
    <citation type="journal article" date="2013" name="Nature">
        <title>Pan genome of the phytoplankton Emiliania underpins its global distribution.</title>
        <authorList>
            <person name="Read B.A."/>
            <person name="Kegel J."/>
            <person name="Klute M.J."/>
            <person name="Kuo A."/>
            <person name="Lefebvre S.C."/>
            <person name="Maumus F."/>
            <person name="Mayer C."/>
            <person name="Miller J."/>
            <person name="Monier A."/>
            <person name="Salamov A."/>
            <person name="Young J."/>
            <person name="Aguilar M."/>
            <person name="Claverie J.M."/>
            <person name="Frickenhaus S."/>
            <person name="Gonzalez K."/>
            <person name="Herman E.K."/>
            <person name="Lin Y.C."/>
            <person name="Napier J."/>
            <person name="Ogata H."/>
            <person name="Sarno A.F."/>
            <person name="Shmutz J."/>
            <person name="Schroeder D."/>
            <person name="de Vargas C."/>
            <person name="Verret F."/>
            <person name="von Dassow P."/>
            <person name="Valentin K."/>
            <person name="Van de Peer Y."/>
            <person name="Wheeler G."/>
            <person name="Dacks J.B."/>
            <person name="Delwiche C.F."/>
            <person name="Dyhrman S.T."/>
            <person name="Glockner G."/>
            <person name="John U."/>
            <person name="Richards T."/>
            <person name="Worden A.Z."/>
            <person name="Zhang X."/>
            <person name="Grigoriev I.V."/>
            <person name="Allen A.E."/>
            <person name="Bidle K."/>
            <person name="Borodovsky M."/>
            <person name="Bowler C."/>
            <person name="Brownlee C."/>
            <person name="Cock J.M."/>
            <person name="Elias M."/>
            <person name="Gladyshev V.N."/>
            <person name="Groth M."/>
            <person name="Guda C."/>
            <person name="Hadaegh A."/>
            <person name="Iglesias-Rodriguez M.D."/>
            <person name="Jenkins J."/>
            <person name="Jones B.M."/>
            <person name="Lawson T."/>
            <person name="Leese F."/>
            <person name="Lindquist E."/>
            <person name="Lobanov A."/>
            <person name="Lomsadze A."/>
            <person name="Malik S.B."/>
            <person name="Marsh M.E."/>
            <person name="Mackinder L."/>
            <person name="Mock T."/>
            <person name="Mueller-Roeber B."/>
            <person name="Pagarete A."/>
            <person name="Parker M."/>
            <person name="Probert I."/>
            <person name="Quesneville H."/>
            <person name="Raines C."/>
            <person name="Rensing S.A."/>
            <person name="Riano-Pachon D.M."/>
            <person name="Richier S."/>
            <person name="Rokitta S."/>
            <person name="Shiraiwa Y."/>
            <person name="Soanes D.M."/>
            <person name="van der Giezen M."/>
            <person name="Wahlund T.M."/>
            <person name="Williams B."/>
            <person name="Wilson W."/>
            <person name="Wolfe G."/>
            <person name="Wurch L.L."/>
        </authorList>
    </citation>
    <scope>NUCLEOTIDE SEQUENCE</scope>
</reference>
<dbReference type="InterPro" id="IPR032466">
    <property type="entry name" value="Metal_Hydrolase"/>
</dbReference>
<protein>
    <recommendedName>
        <fullName evidence="2">Amidohydrolase 3 domain-containing protein</fullName>
    </recommendedName>
</protein>
<evidence type="ECO:0000256" key="1">
    <source>
        <dbReference type="SAM" id="MobiDB-lite"/>
    </source>
</evidence>
<dbReference type="OMA" id="FDIACHA"/>
<dbReference type="PANTHER" id="PTHR22642">
    <property type="entry name" value="IMIDAZOLONEPROPIONASE"/>
    <property type="match status" value="1"/>
</dbReference>
<keyword evidence="4" id="KW-1185">Reference proteome</keyword>
<reference evidence="3" key="2">
    <citation type="submission" date="2024-10" db="UniProtKB">
        <authorList>
            <consortium name="EnsemblProtists"/>
        </authorList>
    </citation>
    <scope>IDENTIFICATION</scope>
</reference>
<dbReference type="Gene3D" id="2.30.40.10">
    <property type="entry name" value="Urease, subunit C, domain 1"/>
    <property type="match status" value="1"/>
</dbReference>
<dbReference type="Gene3D" id="3.10.310.70">
    <property type="match status" value="1"/>
</dbReference>
<dbReference type="Pfam" id="PF07969">
    <property type="entry name" value="Amidohydro_3"/>
    <property type="match status" value="2"/>
</dbReference>
<feature type="domain" description="Amidohydrolase 3" evidence="2">
    <location>
        <begin position="65"/>
        <end position="154"/>
    </location>
</feature>
<dbReference type="Proteomes" id="UP000013827">
    <property type="component" value="Unassembled WGS sequence"/>
</dbReference>
<dbReference type="HOGENOM" id="CLU_635286_0_0_1"/>
<organism evidence="3 4">
    <name type="scientific">Emiliania huxleyi (strain CCMP1516)</name>
    <dbReference type="NCBI Taxonomy" id="280463"/>
    <lineage>
        <taxon>Eukaryota</taxon>
        <taxon>Haptista</taxon>
        <taxon>Haptophyta</taxon>
        <taxon>Prymnesiophyceae</taxon>
        <taxon>Isochrysidales</taxon>
        <taxon>Noelaerhabdaceae</taxon>
        <taxon>Emiliania</taxon>
    </lineage>
</organism>
<dbReference type="InterPro" id="IPR011059">
    <property type="entry name" value="Metal-dep_hydrolase_composite"/>
</dbReference>
<dbReference type="EnsemblProtists" id="EOD35403">
    <property type="protein sequence ID" value="EOD35403"/>
    <property type="gene ID" value="EMIHUDRAFT_201467"/>
</dbReference>
<evidence type="ECO:0000313" key="4">
    <source>
        <dbReference type="Proteomes" id="UP000013827"/>
    </source>
</evidence>
<dbReference type="KEGG" id="ehx:EMIHUDRAFT_201467"/>
<evidence type="ECO:0000259" key="2">
    <source>
        <dbReference type="Pfam" id="PF07969"/>
    </source>
</evidence>
<sequence>MSLGRLSLEAASSSGRTLFFNASVVHTVSPTAPSAAAWCVIDGAFSGVGSLAVATAACGASAARVNLHGAVVVPGLIDSHLHLLYGGLKLARPQLDNASSAAEVVSILLAHVAKRPVPPGGWLQGFGWDQERFPGKVYPTREDLDGAFPHTPLPKSDPQGGRIVRDPETGEPTGVFTDTAMRLVAARVPRPSRNESLSALRLALARLSRHGLTAIHDPGEEVPLLKELIDEGAFPLRSYAMVLANGNELGERLATPSTPKIRDYKGRLSVQAVKFFVDGALGSRGAAMLQNYSDAPLERGQLRVREEDFKKAAKEWAGAGWQLAAHAIGDRANRLVLDAYEAACESGGSGSGAPDLRLRIEHFQVVNASDLPRIADGFLADFVAFDRDILDEQSVPDRDIWQSAVLATSPPLESTLERLQRLSAAHGDGCPF</sequence>
<dbReference type="InterPro" id="IPR013108">
    <property type="entry name" value="Amidohydro_3"/>
</dbReference>
<evidence type="ECO:0000313" key="3">
    <source>
        <dbReference type="EnsemblProtists" id="EOD35403"/>
    </source>
</evidence>
<dbReference type="GeneID" id="17280673"/>
<dbReference type="STRING" id="2903.R1DIR9"/>
<dbReference type="PaxDb" id="2903-EOD35403"/>
<dbReference type="AlphaFoldDB" id="A0A0D3KI18"/>